<dbReference type="Pfam" id="PF00230">
    <property type="entry name" value="MIP"/>
    <property type="match status" value="1"/>
</dbReference>
<dbReference type="GO" id="GO:0005886">
    <property type="term" value="C:plasma membrane"/>
    <property type="evidence" value="ECO:0007669"/>
    <property type="project" value="TreeGrafter"/>
</dbReference>
<feature type="transmembrane region" description="Helical" evidence="8">
    <location>
        <begin position="292"/>
        <end position="313"/>
    </location>
</feature>
<dbReference type="EMBL" id="RIBY02000302">
    <property type="protein sequence ID" value="KAH9844561.1"/>
    <property type="molecule type" value="Genomic_DNA"/>
</dbReference>
<sequence length="510" mass="56142">MSPPQDQGQTGQESNRPGMPGWPSRGGAASLHRPPSDANTISLAGPPQQPPSNDLHNTYYEPGYRQTNPWVEKWEQQGGSEFSLAGTFPHKNRFKGRPQDPTKNQRDPKQATASTSYVDGEEKGEAEAAPQVPEAEDQGQQNAQRKEDRLREREESDASAQAEGRPPPKRPGPIRRLTTKILPDPGAEVNDFADDQKPMPHNVWARFRLKYHRPLAEWLGTTIAMFIGISANLAVVTSSEQAATYQTMYFAWGFAIMLGIYVAGGGSGAFLNPAITIMLSVFRGFPAKRIPSYIFVQLLGAFIGALLAFAIYYDNIIHLDGGLKPESTGIMFYTQPKSWESAATAFFTEFLGSMVLGCCILALGDSGNSPPGAGMHAFIIGLLITCCLMCFSYSTGGCFNGARDLGPRMAAMAVGYPTSIFTDFDNWWIWGPWGATITGALVGGLVYDMCIFRGNESPVNFSRRRLKYEGRKAECVWLKWFRQERKAKNVERDVEDGFAASGSDEEMGRR</sequence>
<gene>
    <name evidence="9" type="ORF">Tdes44962_MAKER07319</name>
</gene>
<feature type="compositionally biased region" description="Basic and acidic residues" evidence="7">
    <location>
        <begin position="97"/>
        <end position="109"/>
    </location>
</feature>
<feature type="transmembrane region" description="Helical" evidence="8">
    <location>
        <begin position="375"/>
        <end position="394"/>
    </location>
</feature>
<dbReference type="PRINTS" id="PR00783">
    <property type="entry name" value="MINTRINSICP"/>
</dbReference>
<feature type="transmembrane region" description="Helical" evidence="8">
    <location>
        <begin position="342"/>
        <end position="363"/>
    </location>
</feature>
<evidence type="ECO:0000313" key="10">
    <source>
        <dbReference type="Proteomes" id="UP001138500"/>
    </source>
</evidence>
<evidence type="ECO:0000256" key="8">
    <source>
        <dbReference type="SAM" id="Phobius"/>
    </source>
</evidence>
<evidence type="ECO:0000256" key="7">
    <source>
        <dbReference type="SAM" id="MobiDB-lite"/>
    </source>
</evidence>
<feature type="transmembrane region" description="Helical" evidence="8">
    <location>
        <begin position="249"/>
        <end position="271"/>
    </location>
</feature>
<keyword evidence="6 8" id="KW-0472">Membrane</keyword>
<dbReference type="PANTHER" id="PTHR43829:SF24">
    <property type="entry name" value="MIP AQUAPORIN (EUROFUNG)"/>
    <property type="match status" value="1"/>
</dbReference>
<protein>
    <submittedName>
        <fullName evidence="9">Aquaporin-like protein</fullName>
    </submittedName>
</protein>
<comment type="similarity">
    <text evidence="2">Belongs to the MIP/aquaporin (TC 1.A.8) family.</text>
</comment>
<keyword evidence="4 8" id="KW-0812">Transmembrane</keyword>
<reference evidence="9 10" key="1">
    <citation type="journal article" date="2018" name="IMA Fungus">
        <title>IMA Genome-F 10: Nine draft genome sequences of Claviceps purpurea s.lat., including C. arundinis, C. humidiphila, and C. cf. spartinae, pseudomolecules for the pitch canker pathogen Fusarium circinatum, draft genome of Davidsoniella eucalypti, Grosmannia galeiformis, Quambalaria eucalypti, and Teratosphaeria destructans.</title>
        <authorList>
            <person name="Wingfield B.D."/>
            <person name="Liu M."/>
            <person name="Nguyen H.D."/>
            <person name="Lane F.A."/>
            <person name="Morgan S.W."/>
            <person name="De Vos L."/>
            <person name="Wilken P.M."/>
            <person name="Duong T.A."/>
            <person name="Aylward J."/>
            <person name="Coetzee M.P."/>
            <person name="Dadej K."/>
            <person name="De Beer Z.W."/>
            <person name="Findlay W."/>
            <person name="Havenga M."/>
            <person name="Kolarik M."/>
            <person name="Menzies J.G."/>
            <person name="Naidoo K."/>
            <person name="Pochopski O."/>
            <person name="Shoukouhi P."/>
            <person name="Santana Q.C."/>
            <person name="Seifert K.A."/>
            <person name="Soal N."/>
            <person name="Steenkamp E.T."/>
            <person name="Tatham C.T."/>
            <person name="van der Nest M.A."/>
            <person name="Wingfield M.J."/>
        </authorList>
    </citation>
    <scope>NUCLEOTIDE SEQUENCE [LARGE SCALE GENOMIC DNA]</scope>
    <source>
        <strain evidence="9">CMW44962</strain>
    </source>
</reference>
<name>A0A9W7SZM8_9PEZI</name>
<dbReference type="Proteomes" id="UP001138500">
    <property type="component" value="Unassembled WGS sequence"/>
</dbReference>
<dbReference type="PANTHER" id="PTHR43829">
    <property type="entry name" value="AQUAPORIN OR AQUAGLYCEROPORIN RELATED"/>
    <property type="match status" value="1"/>
</dbReference>
<evidence type="ECO:0000256" key="4">
    <source>
        <dbReference type="ARBA" id="ARBA00022692"/>
    </source>
</evidence>
<dbReference type="GO" id="GO:0015254">
    <property type="term" value="F:glycerol channel activity"/>
    <property type="evidence" value="ECO:0007669"/>
    <property type="project" value="TreeGrafter"/>
</dbReference>
<comment type="subcellular location">
    <subcellularLocation>
        <location evidence="1">Membrane</location>
        <topology evidence="1">Multi-pass membrane protein</topology>
    </subcellularLocation>
</comment>
<evidence type="ECO:0000313" key="9">
    <source>
        <dbReference type="EMBL" id="KAH9844561.1"/>
    </source>
</evidence>
<keyword evidence="3" id="KW-0813">Transport</keyword>
<dbReference type="SUPFAM" id="SSF81338">
    <property type="entry name" value="Aquaporin-like"/>
    <property type="match status" value="1"/>
</dbReference>
<dbReference type="AlphaFoldDB" id="A0A9W7SZM8"/>
<proteinExistence type="inferred from homology"/>
<feature type="region of interest" description="Disordered" evidence="7">
    <location>
        <begin position="1"/>
        <end position="178"/>
    </location>
</feature>
<dbReference type="Gene3D" id="1.20.1080.10">
    <property type="entry name" value="Glycerol uptake facilitator protein"/>
    <property type="match status" value="1"/>
</dbReference>
<feature type="compositionally biased region" description="Polar residues" evidence="7">
    <location>
        <begin position="1"/>
        <end position="15"/>
    </location>
</feature>
<accession>A0A9W7SZM8</accession>
<evidence type="ECO:0000256" key="2">
    <source>
        <dbReference type="ARBA" id="ARBA00006175"/>
    </source>
</evidence>
<keyword evidence="10" id="KW-1185">Reference proteome</keyword>
<organism evidence="9 10">
    <name type="scientific">Teratosphaeria destructans</name>
    <dbReference type="NCBI Taxonomy" id="418781"/>
    <lineage>
        <taxon>Eukaryota</taxon>
        <taxon>Fungi</taxon>
        <taxon>Dikarya</taxon>
        <taxon>Ascomycota</taxon>
        <taxon>Pezizomycotina</taxon>
        <taxon>Dothideomycetes</taxon>
        <taxon>Dothideomycetidae</taxon>
        <taxon>Mycosphaerellales</taxon>
        <taxon>Teratosphaeriaceae</taxon>
        <taxon>Teratosphaeria</taxon>
    </lineage>
</organism>
<dbReference type="InterPro" id="IPR050363">
    <property type="entry name" value="MIP/Aquaporin"/>
</dbReference>
<comment type="caution">
    <text evidence="9">The sequence shown here is derived from an EMBL/GenBank/DDBJ whole genome shotgun (WGS) entry which is preliminary data.</text>
</comment>
<evidence type="ECO:0000256" key="6">
    <source>
        <dbReference type="ARBA" id="ARBA00023136"/>
    </source>
</evidence>
<dbReference type="InterPro" id="IPR023271">
    <property type="entry name" value="Aquaporin-like"/>
</dbReference>
<dbReference type="GO" id="GO:0015250">
    <property type="term" value="F:water channel activity"/>
    <property type="evidence" value="ECO:0007669"/>
    <property type="project" value="TreeGrafter"/>
</dbReference>
<feature type="compositionally biased region" description="Basic and acidic residues" evidence="7">
    <location>
        <begin position="144"/>
        <end position="156"/>
    </location>
</feature>
<keyword evidence="5 8" id="KW-1133">Transmembrane helix</keyword>
<dbReference type="OrthoDB" id="3222at2759"/>
<feature type="transmembrane region" description="Helical" evidence="8">
    <location>
        <begin position="427"/>
        <end position="447"/>
    </location>
</feature>
<reference evidence="9 10" key="2">
    <citation type="journal article" date="2021" name="Curr. Genet.">
        <title>Genetic response to nitrogen starvation in the aggressive Eucalyptus foliar pathogen Teratosphaeria destructans.</title>
        <authorList>
            <person name="Havenga M."/>
            <person name="Wingfield B.D."/>
            <person name="Wingfield M.J."/>
            <person name="Dreyer L.L."/>
            <person name="Roets F."/>
            <person name="Aylward J."/>
        </authorList>
    </citation>
    <scope>NUCLEOTIDE SEQUENCE [LARGE SCALE GENOMIC DNA]</scope>
    <source>
        <strain evidence="9">CMW44962</strain>
    </source>
</reference>
<dbReference type="InterPro" id="IPR000425">
    <property type="entry name" value="MIP"/>
</dbReference>
<evidence type="ECO:0000256" key="5">
    <source>
        <dbReference type="ARBA" id="ARBA00022989"/>
    </source>
</evidence>
<dbReference type="CDD" id="cd00333">
    <property type="entry name" value="MIP"/>
    <property type="match status" value="1"/>
</dbReference>
<feature type="transmembrane region" description="Helical" evidence="8">
    <location>
        <begin position="215"/>
        <end position="237"/>
    </location>
</feature>
<evidence type="ECO:0000256" key="3">
    <source>
        <dbReference type="ARBA" id="ARBA00022448"/>
    </source>
</evidence>
<evidence type="ECO:0000256" key="1">
    <source>
        <dbReference type="ARBA" id="ARBA00004141"/>
    </source>
</evidence>